<proteinExistence type="predicted"/>
<reference evidence="1" key="1">
    <citation type="journal article" date="2020" name="Cell">
        <title>Large-Scale Comparative Analyses of Tick Genomes Elucidate Their Genetic Diversity and Vector Capacities.</title>
        <authorList>
            <consortium name="Tick Genome and Microbiome Consortium (TIGMIC)"/>
            <person name="Jia N."/>
            <person name="Wang J."/>
            <person name="Shi W."/>
            <person name="Du L."/>
            <person name="Sun Y."/>
            <person name="Zhan W."/>
            <person name="Jiang J.F."/>
            <person name="Wang Q."/>
            <person name="Zhang B."/>
            <person name="Ji P."/>
            <person name="Bell-Sakyi L."/>
            <person name="Cui X.M."/>
            <person name="Yuan T.T."/>
            <person name="Jiang B.G."/>
            <person name="Yang W.F."/>
            <person name="Lam T.T."/>
            <person name="Chang Q.C."/>
            <person name="Ding S.J."/>
            <person name="Wang X.J."/>
            <person name="Zhu J.G."/>
            <person name="Ruan X.D."/>
            <person name="Zhao L."/>
            <person name="Wei J.T."/>
            <person name="Ye R.Z."/>
            <person name="Que T.C."/>
            <person name="Du C.H."/>
            <person name="Zhou Y.H."/>
            <person name="Cheng J.X."/>
            <person name="Dai P.F."/>
            <person name="Guo W.B."/>
            <person name="Han X.H."/>
            <person name="Huang E.J."/>
            <person name="Li L.F."/>
            <person name="Wei W."/>
            <person name="Gao Y.C."/>
            <person name="Liu J.Z."/>
            <person name="Shao H.Z."/>
            <person name="Wang X."/>
            <person name="Wang C.C."/>
            <person name="Yang T.C."/>
            <person name="Huo Q.B."/>
            <person name="Li W."/>
            <person name="Chen H.Y."/>
            <person name="Chen S.E."/>
            <person name="Zhou L.G."/>
            <person name="Ni X.B."/>
            <person name="Tian J.H."/>
            <person name="Sheng Y."/>
            <person name="Liu T."/>
            <person name="Pan Y.S."/>
            <person name="Xia L.Y."/>
            <person name="Li J."/>
            <person name="Zhao F."/>
            <person name="Cao W.C."/>
        </authorList>
    </citation>
    <scope>NUCLEOTIDE SEQUENCE</scope>
    <source>
        <strain evidence="1">Rmic-2018</strain>
    </source>
</reference>
<dbReference type="AlphaFoldDB" id="A0A9J6E3D0"/>
<reference evidence="1" key="2">
    <citation type="submission" date="2021-09" db="EMBL/GenBank/DDBJ databases">
        <authorList>
            <person name="Jia N."/>
            <person name="Wang J."/>
            <person name="Shi W."/>
            <person name="Du L."/>
            <person name="Sun Y."/>
            <person name="Zhan W."/>
            <person name="Jiang J."/>
            <person name="Wang Q."/>
            <person name="Zhang B."/>
            <person name="Ji P."/>
            <person name="Sakyi L.B."/>
            <person name="Cui X."/>
            <person name="Yuan T."/>
            <person name="Jiang B."/>
            <person name="Yang W."/>
            <person name="Lam T.T.-Y."/>
            <person name="Chang Q."/>
            <person name="Ding S."/>
            <person name="Wang X."/>
            <person name="Zhu J."/>
            <person name="Ruan X."/>
            <person name="Zhao L."/>
            <person name="Wei J."/>
            <person name="Que T."/>
            <person name="Du C."/>
            <person name="Cheng J."/>
            <person name="Dai P."/>
            <person name="Han X."/>
            <person name="Huang E."/>
            <person name="Gao Y."/>
            <person name="Liu J."/>
            <person name="Shao H."/>
            <person name="Ye R."/>
            <person name="Li L."/>
            <person name="Wei W."/>
            <person name="Wang X."/>
            <person name="Wang C."/>
            <person name="Huo Q."/>
            <person name="Li W."/>
            <person name="Guo W."/>
            <person name="Chen H."/>
            <person name="Chen S."/>
            <person name="Zhou L."/>
            <person name="Zhou L."/>
            <person name="Ni X."/>
            <person name="Tian J."/>
            <person name="Zhou Y."/>
            <person name="Sheng Y."/>
            <person name="Liu T."/>
            <person name="Pan Y."/>
            <person name="Xia L."/>
            <person name="Li J."/>
            <person name="Zhao F."/>
            <person name="Cao W."/>
        </authorList>
    </citation>
    <scope>NUCLEOTIDE SEQUENCE</scope>
    <source>
        <strain evidence="1">Rmic-2018</strain>
        <tissue evidence="1">Larvae</tissue>
    </source>
</reference>
<comment type="caution">
    <text evidence="1">The sequence shown here is derived from an EMBL/GenBank/DDBJ whole genome shotgun (WGS) entry which is preliminary data.</text>
</comment>
<name>A0A9J6E3D0_RHIMP</name>
<organism evidence="1 2">
    <name type="scientific">Rhipicephalus microplus</name>
    <name type="common">Cattle tick</name>
    <name type="synonym">Boophilus microplus</name>
    <dbReference type="NCBI Taxonomy" id="6941"/>
    <lineage>
        <taxon>Eukaryota</taxon>
        <taxon>Metazoa</taxon>
        <taxon>Ecdysozoa</taxon>
        <taxon>Arthropoda</taxon>
        <taxon>Chelicerata</taxon>
        <taxon>Arachnida</taxon>
        <taxon>Acari</taxon>
        <taxon>Parasitiformes</taxon>
        <taxon>Ixodida</taxon>
        <taxon>Ixodoidea</taxon>
        <taxon>Ixodidae</taxon>
        <taxon>Rhipicephalinae</taxon>
        <taxon>Rhipicephalus</taxon>
        <taxon>Boophilus</taxon>
    </lineage>
</organism>
<protein>
    <submittedName>
        <fullName evidence="1">Uncharacterized protein</fullName>
    </submittedName>
</protein>
<evidence type="ECO:0000313" key="2">
    <source>
        <dbReference type="Proteomes" id="UP000821866"/>
    </source>
</evidence>
<sequence>MFQPAQAWQPRFDAPLLPFQTSHLESWFEEFAAALDLNGIWIQEFMYEILEYHLPHDLKRRLTYFSWTPCPYNDMRDAVLKFYSIKHDTSPKVTQLHLAHHHPGQPVQTIPLPTITGQTGNGNQPFVPIDRSFQRPIAPESMTAAFGVSDMPPLSIMDSTLATAPRIVRCTAEICSAALSALSISMTSAAPAHSTAEPTPVPTRAEACETMPTMESEPAAVPHAISFPDRLVPAVETLVGCQPDLEFSYTSRGSQGVPDLLARIFSHLSEEPGHTPCPESTKQVQASVSDSHSALPHPLVKTGGAASRLCTVCDQWSVQNMHFTVARCTVVGTQAAATRDAWSGVDLGVRTKSTTIISNTPL</sequence>
<keyword evidence="2" id="KW-1185">Reference proteome</keyword>
<accession>A0A9J6E3D0</accession>
<evidence type="ECO:0000313" key="1">
    <source>
        <dbReference type="EMBL" id="KAH8028544.1"/>
    </source>
</evidence>
<gene>
    <name evidence="1" type="ORF">HPB51_017670</name>
</gene>
<dbReference type="EMBL" id="JABSTU010000006">
    <property type="protein sequence ID" value="KAH8028544.1"/>
    <property type="molecule type" value="Genomic_DNA"/>
</dbReference>
<dbReference type="Proteomes" id="UP000821866">
    <property type="component" value="Chromosome 4"/>
</dbReference>